<evidence type="ECO:0000313" key="1">
    <source>
        <dbReference type="EMBL" id="SFZ73354.1"/>
    </source>
</evidence>
<dbReference type="EMBL" id="FPKR01000003">
    <property type="protein sequence ID" value="SFZ73354.1"/>
    <property type="molecule type" value="Genomic_DNA"/>
</dbReference>
<name>A0A1K2HAN6_9NEIS</name>
<keyword evidence="2" id="KW-1185">Reference proteome</keyword>
<dbReference type="STRING" id="1121279.SAMN02745887_00782"/>
<protein>
    <submittedName>
        <fullName evidence="1">Uncharacterized protein</fullName>
    </submittedName>
</protein>
<sequence>MAKFKDFSFTVGDDGDHERLTAEIDYQQTFVAMLTQEDGFENLKLELFSPDNPDVAIHSFPLQDFLMAIDLAKNKLTQVSGITPFGDDVPM</sequence>
<organism evidence="1 2">
    <name type="scientific">Chitinimonas taiwanensis DSM 18899</name>
    <dbReference type="NCBI Taxonomy" id="1121279"/>
    <lineage>
        <taxon>Bacteria</taxon>
        <taxon>Pseudomonadati</taxon>
        <taxon>Pseudomonadota</taxon>
        <taxon>Betaproteobacteria</taxon>
        <taxon>Neisseriales</taxon>
        <taxon>Chitinibacteraceae</taxon>
        <taxon>Chitinimonas</taxon>
    </lineage>
</organism>
<dbReference type="Proteomes" id="UP000186513">
    <property type="component" value="Unassembled WGS sequence"/>
</dbReference>
<proteinExistence type="predicted"/>
<accession>A0A1K2HAN6</accession>
<gene>
    <name evidence="1" type="ORF">SAMN02745887_00782</name>
</gene>
<evidence type="ECO:0000313" key="2">
    <source>
        <dbReference type="Proteomes" id="UP000186513"/>
    </source>
</evidence>
<reference evidence="1 2" key="1">
    <citation type="submission" date="2016-11" db="EMBL/GenBank/DDBJ databases">
        <authorList>
            <person name="Jaros S."/>
            <person name="Januszkiewicz K."/>
            <person name="Wedrychowicz H."/>
        </authorList>
    </citation>
    <scope>NUCLEOTIDE SEQUENCE [LARGE SCALE GENOMIC DNA]</scope>
    <source>
        <strain evidence="1 2">DSM 18899</strain>
    </source>
</reference>
<dbReference type="AlphaFoldDB" id="A0A1K2HAN6"/>